<keyword evidence="2" id="KW-0732">Signal</keyword>
<name>A0A835Y0R9_9CHLO</name>
<feature type="region of interest" description="Disordered" evidence="1">
    <location>
        <begin position="560"/>
        <end position="617"/>
    </location>
</feature>
<sequence length="617" mass="64591">MAAAGARFPAAGVLLLLATISVAASGVSTAAASELSGAKRELLQTYPQCEFSGVYLPNDNNNAADASGPVDTCSDQARCLDVIVDGRNCTRNTVNGVAYDYCAVCIYWCEVAGAYLQNQFNSAADASGPVDTCSDQARCLDVILDGRNCTRNLVNNVWYEYCAVCIYWHNNNGRACPKGTSDTISHTCAGDQFYPTMFSPGANPAIGDTRKRDGFSSGRTGAYCQYVRWNPDDVAVNVYFTVKDGNGASCQRAGAPNPFNVTINGFSASCTNPRKNADTGDVLAGCGVGDQSNECLWTFSVRRPSSYGCGGQPPSPPPRPPSPPVPPSPPPPPSPNPPVPPSPPPPPPPSPEYIPTQTYANCHVKYNQNEFTDGDIVGDLTGPADTCSDQAKCLNIITDGSTCALAADGYTYCQVCIWWEGRGTARNCPKAGSDTLSHTCAGDQFWPITFGVGIPPTTQDTRKRNGFAAGIANKFCQYGRWKADEATYTMAFTVKDGNAATCQRSGAPNPLSVTINGVQTSCTSPRIINGERAGCGKGDQSNECLWTMDVPNPTWSSCNLPPAAPPPPSITNKIPAAAKPAAALAAAEPAAPEPAAAEPAAAEPPAAKPEAAEPAAP</sequence>
<evidence type="ECO:0000256" key="1">
    <source>
        <dbReference type="SAM" id="MobiDB-lite"/>
    </source>
</evidence>
<dbReference type="PANTHER" id="PTHR48125:SF12">
    <property type="entry name" value="AT HOOK TRANSCRIPTION FACTOR FAMILY-RELATED"/>
    <property type="match status" value="1"/>
</dbReference>
<organism evidence="3 4">
    <name type="scientific">Edaphochlamys debaryana</name>
    <dbReference type="NCBI Taxonomy" id="47281"/>
    <lineage>
        <taxon>Eukaryota</taxon>
        <taxon>Viridiplantae</taxon>
        <taxon>Chlorophyta</taxon>
        <taxon>core chlorophytes</taxon>
        <taxon>Chlorophyceae</taxon>
        <taxon>CS clade</taxon>
        <taxon>Chlamydomonadales</taxon>
        <taxon>Chlamydomonadales incertae sedis</taxon>
        <taxon>Edaphochlamys</taxon>
    </lineage>
</organism>
<feature type="compositionally biased region" description="Pro residues" evidence="1">
    <location>
        <begin position="313"/>
        <end position="352"/>
    </location>
</feature>
<keyword evidence="4" id="KW-1185">Reference proteome</keyword>
<dbReference type="OrthoDB" id="550390at2759"/>
<feature type="chain" id="PRO_5032527671" evidence="2">
    <location>
        <begin position="25"/>
        <end position="617"/>
    </location>
</feature>
<protein>
    <submittedName>
        <fullName evidence="3">Uncharacterized protein</fullName>
    </submittedName>
</protein>
<dbReference type="AlphaFoldDB" id="A0A835Y0R9"/>
<evidence type="ECO:0000313" key="3">
    <source>
        <dbReference type="EMBL" id="KAG2489049.1"/>
    </source>
</evidence>
<feature type="compositionally biased region" description="Low complexity" evidence="1">
    <location>
        <begin position="575"/>
        <end position="617"/>
    </location>
</feature>
<dbReference type="Proteomes" id="UP000612055">
    <property type="component" value="Unassembled WGS sequence"/>
</dbReference>
<feature type="signal peptide" evidence="2">
    <location>
        <begin position="1"/>
        <end position="24"/>
    </location>
</feature>
<evidence type="ECO:0000256" key="2">
    <source>
        <dbReference type="SAM" id="SignalP"/>
    </source>
</evidence>
<feature type="region of interest" description="Disordered" evidence="1">
    <location>
        <begin position="306"/>
        <end position="354"/>
    </location>
</feature>
<dbReference type="EMBL" id="JAEHOE010000077">
    <property type="protein sequence ID" value="KAG2489049.1"/>
    <property type="molecule type" value="Genomic_DNA"/>
</dbReference>
<evidence type="ECO:0000313" key="4">
    <source>
        <dbReference type="Proteomes" id="UP000612055"/>
    </source>
</evidence>
<proteinExistence type="predicted"/>
<gene>
    <name evidence="3" type="ORF">HYH03_012486</name>
</gene>
<accession>A0A835Y0R9</accession>
<comment type="caution">
    <text evidence="3">The sequence shown here is derived from an EMBL/GenBank/DDBJ whole genome shotgun (WGS) entry which is preliminary data.</text>
</comment>
<reference evidence="3" key="1">
    <citation type="journal article" date="2020" name="bioRxiv">
        <title>Comparative genomics of Chlamydomonas.</title>
        <authorList>
            <person name="Craig R.J."/>
            <person name="Hasan A.R."/>
            <person name="Ness R.W."/>
            <person name="Keightley P.D."/>
        </authorList>
    </citation>
    <scope>NUCLEOTIDE SEQUENCE</scope>
    <source>
        <strain evidence="3">CCAP 11/70</strain>
    </source>
</reference>
<dbReference type="PANTHER" id="PTHR48125">
    <property type="entry name" value="LP07818P1"/>
    <property type="match status" value="1"/>
</dbReference>